<evidence type="ECO:0000259" key="12">
    <source>
        <dbReference type="SMART" id="SM00768"/>
    </source>
</evidence>
<keyword evidence="2" id="KW-1003">Cell membrane</keyword>
<proteinExistence type="predicted"/>
<dbReference type="Gene3D" id="1.20.58.1040">
    <property type="match status" value="1"/>
</dbReference>
<feature type="signal peptide" evidence="11">
    <location>
        <begin position="1"/>
        <end position="27"/>
    </location>
</feature>
<keyword evidence="6" id="KW-1015">Disulfide bond</keyword>
<evidence type="ECO:0000256" key="10">
    <source>
        <dbReference type="SAM" id="Phobius"/>
    </source>
</evidence>
<organism evidence="13 14">
    <name type="scientific">Linum trigynum</name>
    <dbReference type="NCBI Taxonomy" id="586398"/>
    <lineage>
        <taxon>Eukaryota</taxon>
        <taxon>Viridiplantae</taxon>
        <taxon>Streptophyta</taxon>
        <taxon>Embryophyta</taxon>
        <taxon>Tracheophyta</taxon>
        <taxon>Spermatophyta</taxon>
        <taxon>Magnoliopsida</taxon>
        <taxon>eudicotyledons</taxon>
        <taxon>Gunneridae</taxon>
        <taxon>Pentapetalae</taxon>
        <taxon>rosids</taxon>
        <taxon>fabids</taxon>
        <taxon>Malpighiales</taxon>
        <taxon>Linaceae</taxon>
        <taxon>Linum</taxon>
    </lineage>
</organism>
<dbReference type="InterPro" id="IPR012946">
    <property type="entry name" value="X8"/>
</dbReference>
<keyword evidence="14" id="KW-1185">Reference proteome</keyword>
<reference evidence="13 14" key="1">
    <citation type="submission" date="2024-04" db="EMBL/GenBank/DDBJ databases">
        <authorList>
            <person name="Fracassetti M."/>
        </authorList>
    </citation>
    <scope>NUCLEOTIDE SEQUENCE [LARGE SCALE GENOMIC DNA]</scope>
</reference>
<feature type="compositionally biased region" description="Polar residues" evidence="9">
    <location>
        <begin position="342"/>
        <end position="358"/>
    </location>
</feature>
<name>A0AAV2GE57_9ROSI</name>
<dbReference type="GO" id="GO:0009506">
    <property type="term" value="C:plasmodesma"/>
    <property type="evidence" value="ECO:0007669"/>
    <property type="project" value="UniProtKB-ARBA"/>
</dbReference>
<dbReference type="EMBL" id="OZ034821">
    <property type="protein sequence ID" value="CAL1407780.1"/>
    <property type="molecule type" value="Genomic_DNA"/>
</dbReference>
<keyword evidence="10" id="KW-1133">Transmembrane helix</keyword>
<dbReference type="SMART" id="SM00768">
    <property type="entry name" value="X8"/>
    <property type="match status" value="1"/>
</dbReference>
<evidence type="ECO:0000256" key="9">
    <source>
        <dbReference type="SAM" id="MobiDB-lite"/>
    </source>
</evidence>
<feature type="compositionally biased region" description="Low complexity" evidence="9">
    <location>
        <begin position="308"/>
        <end position="334"/>
    </location>
</feature>
<feature type="transmembrane region" description="Helical" evidence="10">
    <location>
        <begin position="415"/>
        <end position="432"/>
    </location>
</feature>
<keyword evidence="4 11" id="KW-0732">Signal</keyword>
<keyword evidence="7" id="KW-0325">Glycoprotein</keyword>
<feature type="compositionally biased region" description="Low complexity" evidence="9">
    <location>
        <begin position="359"/>
        <end position="376"/>
    </location>
</feature>
<dbReference type="PANTHER" id="PTHR31044">
    <property type="entry name" value="BETA-1,3 GLUCANASE"/>
    <property type="match status" value="1"/>
</dbReference>
<evidence type="ECO:0000313" key="14">
    <source>
        <dbReference type="Proteomes" id="UP001497516"/>
    </source>
</evidence>
<keyword evidence="8" id="KW-0449">Lipoprotein</keyword>
<evidence type="ECO:0000256" key="8">
    <source>
        <dbReference type="ARBA" id="ARBA00023288"/>
    </source>
</evidence>
<dbReference type="GO" id="GO:0005886">
    <property type="term" value="C:plasma membrane"/>
    <property type="evidence" value="ECO:0007669"/>
    <property type="project" value="UniProtKB-SubCell"/>
</dbReference>
<evidence type="ECO:0000256" key="1">
    <source>
        <dbReference type="ARBA" id="ARBA00004609"/>
    </source>
</evidence>
<feature type="domain" description="X8" evidence="12">
    <location>
        <begin position="226"/>
        <end position="310"/>
    </location>
</feature>
<dbReference type="PANTHER" id="PTHR31044:SF120">
    <property type="entry name" value="CARBOHYDRATE-BINDING X8 DOMAIN SUPERFAMILY PROTEIN"/>
    <property type="match status" value="1"/>
</dbReference>
<accession>A0AAV2GE57</accession>
<evidence type="ECO:0000256" key="6">
    <source>
        <dbReference type="ARBA" id="ARBA00023157"/>
    </source>
</evidence>
<dbReference type="GO" id="GO:0098552">
    <property type="term" value="C:side of membrane"/>
    <property type="evidence" value="ECO:0007669"/>
    <property type="project" value="UniProtKB-KW"/>
</dbReference>
<sequence length="434" mass="42536">MVASPPSLCFISFFLCSFLLFLPSSGAVNVLGLPYNNGGANSAAAVRVFLSDHTAVSPPSAIAGRLARIYAQINLLIPSFSSRRELAETGTANSVKEGVTLPMPTIITVPATNPATLTPTNPTTTLPIPSVTPPITVPPANPTGGGGVSPVPITNPTTTPTPPAATIPGAGAGGQPPVTNPATSYTPPAAGGGAVGGGVTPPPAMTNPVAPPAGGGGNVPAVQGQSWCVAKSGVSEAALQAALDYACGMGGADCSQIQQGSGCYNPNTLQNHASFAFNSYYQKSPTATSCDFGGAAAVVSSNPSSGTCVYPSSSSSSSTPPSSSSPPATTSGTPPLTPSVPMSPTSSGIPVTNPATTNSSPPAGMGTTGTTVTPPSVLNSSSPGGATPSIFGTDIPPGVNPSPMDGSHSFVSKPFLGFVVLAASFIAGVVVFDM</sequence>
<dbReference type="Pfam" id="PF07983">
    <property type="entry name" value="X8"/>
    <property type="match status" value="1"/>
</dbReference>
<evidence type="ECO:0000256" key="4">
    <source>
        <dbReference type="ARBA" id="ARBA00022729"/>
    </source>
</evidence>
<comment type="subcellular location">
    <subcellularLocation>
        <location evidence="1">Cell membrane</location>
        <topology evidence="1">Lipid-anchor</topology>
        <topology evidence="1">GPI-anchor</topology>
    </subcellularLocation>
</comment>
<evidence type="ECO:0000256" key="5">
    <source>
        <dbReference type="ARBA" id="ARBA00023136"/>
    </source>
</evidence>
<protein>
    <recommendedName>
        <fullName evidence="12">X8 domain-containing protein</fullName>
    </recommendedName>
</protein>
<gene>
    <name evidence="13" type="ORF">LTRI10_LOCUS47428</name>
</gene>
<dbReference type="InterPro" id="IPR044788">
    <property type="entry name" value="X8_dom_prot"/>
</dbReference>
<feature type="chain" id="PRO_5043740970" description="X8 domain-containing protein" evidence="11">
    <location>
        <begin position="28"/>
        <end position="434"/>
    </location>
</feature>
<evidence type="ECO:0000256" key="2">
    <source>
        <dbReference type="ARBA" id="ARBA00022475"/>
    </source>
</evidence>
<dbReference type="AlphaFoldDB" id="A0AAV2GE57"/>
<keyword evidence="10" id="KW-0812">Transmembrane</keyword>
<dbReference type="FunFam" id="1.20.58.1040:FF:000001">
    <property type="entry name" value="Glucan endo-1,3-beta-glucosidase 4"/>
    <property type="match status" value="1"/>
</dbReference>
<feature type="region of interest" description="Disordered" evidence="9">
    <location>
        <begin position="308"/>
        <end position="391"/>
    </location>
</feature>
<keyword evidence="5 10" id="KW-0472">Membrane</keyword>
<evidence type="ECO:0000313" key="13">
    <source>
        <dbReference type="EMBL" id="CAL1407780.1"/>
    </source>
</evidence>
<keyword evidence="3" id="KW-0336">GPI-anchor</keyword>
<evidence type="ECO:0000256" key="7">
    <source>
        <dbReference type="ARBA" id="ARBA00023180"/>
    </source>
</evidence>
<evidence type="ECO:0000256" key="11">
    <source>
        <dbReference type="SAM" id="SignalP"/>
    </source>
</evidence>
<dbReference type="Proteomes" id="UP001497516">
    <property type="component" value="Chromosome 8"/>
</dbReference>
<evidence type="ECO:0000256" key="3">
    <source>
        <dbReference type="ARBA" id="ARBA00022622"/>
    </source>
</evidence>